<dbReference type="AlphaFoldDB" id="A0A367XEU6"/>
<dbReference type="GO" id="GO:0004126">
    <property type="term" value="F:cytidine deaminase activity"/>
    <property type="evidence" value="ECO:0007669"/>
    <property type="project" value="UniProtKB-UniRule"/>
</dbReference>
<dbReference type="InterPro" id="IPR050202">
    <property type="entry name" value="Cyt/Deoxycyt_deaminase"/>
</dbReference>
<reference evidence="17 18" key="1">
    <citation type="submission" date="2014-07" db="EMBL/GenBank/DDBJ databases">
        <title>Draft genome sequence of Thalassospira profundimaris S25-3-2.</title>
        <authorList>
            <person name="Lai Q."/>
            <person name="Shao Z."/>
        </authorList>
    </citation>
    <scope>NUCLEOTIDE SEQUENCE [LARGE SCALE GENOMIC DNA]</scope>
    <source>
        <strain evidence="17 18">S25-3-2</strain>
    </source>
</reference>
<dbReference type="GO" id="GO:0008270">
    <property type="term" value="F:zinc ion binding"/>
    <property type="evidence" value="ECO:0007669"/>
    <property type="project" value="UniProtKB-UniRule"/>
</dbReference>
<comment type="function">
    <text evidence="2 15">This enzyme scavenges exogenous and endogenous cytidine and 2'-deoxycytidine for UMP synthesis.</text>
</comment>
<evidence type="ECO:0000256" key="3">
    <source>
        <dbReference type="ARBA" id="ARBA00006576"/>
    </source>
</evidence>
<dbReference type="InterPro" id="IPR006262">
    <property type="entry name" value="Cyt_deam_tetra"/>
</dbReference>
<feature type="binding site" evidence="14">
    <location>
        <position position="84"/>
    </location>
    <ligand>
        <name>Zn(2+)</name>
        <dbReference type="ChEBI" id="CHEBI:29105"/>
        <note>catalytic</note>
    </ligand>
</feature>
<dbReference type="NCBIfam" id="TIGR01354">
    <property type="entry name" value="cyt_deam_tetra"/>
    <property type="match status" value="1"/>
</dbReference>
<evidence type="ECO:0000256" key="12">
    <source>
        <dbReference type="PIRSR" id="PIRSR606262-1"/>
    </source>
</evidence>
<evidence type="ECO:0000256" key="15">
    <source>
        <dbReference type="RuleBase" id="RU364006"/>
    </source>
</evidence>
<protein>
    <recommendedName>
        <fullName evidence="5 15">Cytidine deaminase</fullName>
        <ecNumber evidence="4 15">3.5.4.5</ecNumber>
    </recommendedName>
    <alternativeName>
        <fullName evidence="9 15">Cytidine aminohydrolase</fullName>
    </alternativeName>
</protein>
<evidence type="ECO:0000259" key="16">
    <source>
        <dbReference type="PROSITE" id="PS51747"/>
    </source>
</evidence>
<dbReference type="NCBIfam" id="NF004064">
    <property type="entry name" value="PRK05578.1"/>
    <property type="match status" value="1"/>
</dbReference>
<dbReference type="Gene3D" id="3.40.140.10">
    <property type="entry name" value="Cytidine Deaminase, domain 2"/>
    <property type="match status" value="1"/>
</dbReference>
<evidence type="ECO:0000313" key="17">
    <source>
        <dbReference type="EMBL" id="RCK51172.1"/>
    </source>
</evidence>
<evidence type="ECO:0000256" key="2">
    <source>
        <dbReference type="ARBA" id="ARBA00003949"/>
    </source>
</evidence>
<dbReference type="PANTHER" id="PTHR11644:SF2">
    <property type="entry name" value="CYTIDINE DEAMINASE"/>
    <property type="match status" value="1"/>
</dbReference>
<dbReference type="STRING" id="502049.TH15_15585"/>
<evidence type="ECO:0000256" key="8">
    <source>
        <dbReference type="ARBA" id="ARBA00022833"/>
    </source>
</evidence>
<dbReference type="EC" id="3.5.4.5" evidence="4 15"/>
<keyword evidence="6 14" id="KW-0479">Metal-binding</keyword>
<proteinExistence type="inferred from homology"/>
<dbReference type="PROSITE" id="PS00903">
    <property type="entry name" value="CYT_DCMP_DEAMINASES_1"/>
    <property type="match status" value="1"/>
</dbReference>
<organism evidence="17 18">
    <name type="scientific">Thalassospira profundimaris</name>
    <dbReference type="NCBI Taxonomy" id="502049"/>
    <lineage>
        <taxon>Bacteria</taxon>
        <taxon>Pseudomonadati</taxon>
        <taxon>Pseudomonadota</taxon>
        <taxon>Alphaproteobacteria</taxon>
        <taxon>Rhodospirillales</taxon>
        <taxon>Thalassospiraceae</taxon>
        <taxon>Thalassospira</taxon>
    </lineage>
</organism>
<dbReference type="GO" id="GO:0005829">
    <property type="term" value="C:cytosol"/>
    <property type="evidence" value="ECO:0007669"/>
    <property type="project" value="TreeGrafter"/>
</dbReference>
<evidence type="ECO:0000256" key="9">
    <source>
        <dbReference type="ARBA" id="ARBA00032005"/>
    </source>
</evidence>
<feature type="binding site" evidence="13">
    <location>
        <begin position="37"/>
        <end position="43"/>
    </location>
    <ligand>
        <name>substrate</name>
    </ligand>
</feature>
<evidence type="ECO:0000256" key="7">
    <source>
        <dbReference type="ARBA" id="ARBA00022801"/>
    </source>
</evidence>
<evidence type="ECO:0000256" key="13">
    <source>
        <dbReference type="PIRSR" id="PIRSR606262-2"/>
    </source>
</evidence>
<dbReference type="EMBL" id="JPWH01000006">
    <property type="protein sequence ID" value="RCK51172.1"/>
    <property type="molecule type" value="Genomic_DNA"/>
</dbReference>
<evidence type="ECO:0000256" key="11">
    <source>
        <dbReference type="ARBA" id="ARBA00049558"/>
    </source>
</evidence>
<dbReference type="Pfam" id="PF00383">
    <property type="entry name" value="dCMP_cyt_deam_1"/>
    <property type="match status" value="1"/>
</dbReference>
<feature type="active site" description="Proton donor" evidence="12">
    <location>
        <position position="50"/>
    </location>
</feature>
<evidence type="ECO:0000256" key="4">
    <source>
        <dbReference type="ARBA" id="ARBA00012783"/>
    </source>
</evidence>
<dbReference type="GO" id="GO:0055086">
    <property type="term" value="P:nucleobase-containing small molecule metabolic process"/>
    <property type="evidence" value="ECO:0007669"/>
    <property type="project" value="UniProtKB-ARBA"/>
</dbReference>
<feature type="binding site" evidence="14">
    <location>
        <position position="81"/>
    </location>
    <ligand>
        <name>Zn(2+)</name>
        <dbReference type="ChEBI" id="CHEBI:29105"/>
        <note>catalytic</note>
    </ligand>
</feature>
<dbReference type="FunFam" id="3.40.140.10:FF:000008">
    <property type="entry name" value="Cytidine deaminase"/>
    <property type="match status" value="1"/>
</dbReference>
<dbReference type="SUPFAM" id="SSF53927">
    <property type="entry name" value="Cytidine deaminase-like"/>
    <property type="match status" value="1"/>
</dbReference>
<evidence type="ECO:0000313" key="18">
    <source>
        <dbReference type="Proteomes" id="UP000252517"/>
    </source>
</evidence>
<evidence type="ECO:0000256" key="1">
    <source>
        <dbReference type="ARBA" id="ARBA00001947"/>
    </source>
</evidence>
<dbReference type="PANTHER" id="PTHR11644">
    <property type="entry name" value="CYTIDINE DEAMINASE"/>
    <property type="match status" value="1"/>
</dbReference>
<comment type="caution">
    <text evidence="17">The sequence shown here is derived from an EMBL/GenBank/DDBJ whole genome shotgun (WGS) entry which is preliminary data.</text>
</comment>
<feature type="domain" description="CMP/dCMP-type deaminase" evidence="16">
    <location>
        <begin position="1"/>
        <end position="124"/>
    </location>
</feature>
<gene>
    <name evidence="17" type="ORF">TH25_09325</name>
</gene>
<dbReference type="GO" id="GO:0072527">
    <property type="term" value="P:pyrimidine-containing compound metabolic process"/>
    <property type="evidence" value="ECO:0007669"/>
    <property type="project" value="UniProtKB-ARBA"/>
</dbReference>
<comment type="catalytic activity">
    <reaction evidence="10 15">
        <text>2'-deoxycytidine + H2O + H(+) = 2'-deoxyuridine + NH4(+)</text>
        <dbReference type="Rhea" id="RHEA:13433"/>
        <dbReference type="ChEBI" id="CHEBI:15377"/>
        <dbReference type="ChEBI" id="CHEBI:15378"/>
        <dbReference type="ChEBI" id="CHEBI:15698"/>
        <dbReference type="ChEBI" id="CHEBI:16450"/>
        <dbReference type="ChEBI" id="CHEBI:28938"/>
        <dbReference type="EC" id="3.5.4.5"/>
    </reaction>
</comment>
<comment type="similarity">
    <text evidence="3 15">Belongs to the cytidine and deoxycytidylate deaminase family.</text>
</comment>
<keyword evidence="7 15" id="KW-0378">Hydrolase</keyword>
<dbReference type="PROSITE" id="PS51747">
    <property type="entry name" value="CYT_DCMP_DEAMINASES_2"/>
    <property type="match status" value="1"/>
</dbReference>
<accession>A0A367XEU6</accession>
<evidence type="ECO:0000256" key="6">
    <source>
        <dbReference type="ARBA" id="ARBA00022723"/>
    </source>
</evidence>
<dbReference type="GO" id="GO:0042802">
    <property type="term" value="F:identical protein binding"/>
    <property type="evidence" value="ECO:0007669"/>
    <property type="project" value="UniProtKB-ARBA"/>
</dbReference>
<evidence type="ECO:0000256" key="10">
    <source>
        <dbReference type="ARBA" id="ARBA00049252"/>
    </source>
</evidence>
<dbReference type="InterPro" id="IPR016193">
    <property type="entry name" value="Cytidine_deaminase-like"/>
</dbReference>
<evidence type="ECO:0000256" key="14">
    <source>
        <dbReference type="PIRSR" id="PIRSR606262-3"/>
    </source>
</evidence>
<feature type="binding site" evidence="14">
    <location>
        <position position="48"/>
    </location>
    <ligand>
        <name>Zn(2+)</name>
        <dbReference type="ChEBI" id="CHEBI:29105"/>
        <note>catalytic</note>
    </ligand>
</feature>
<name>A0A367XEU6_9PROT</name>
<comment type="catalytic activity">
    <reaction evidence="11 15">
        <text>cytidine + H2O + H(+) = uridine + NH4(+)</text>
        <dbReference type="Rhea" id="RHEA:16069"/>
        <dbReference type="ChEBI" id="CHEBI:15377"/>
        <dbReference type="ChEBI" id="CHEBI:15378"/>
        <dbReference type="ChEBI" id="CHEBI:16704"/>
        <dbReference type="ChEBI" id="CHEBI:17562"/>
        <dbReference type="ChEBI" id="CHEBI:28938"/>
        <dbReference type="EC" id="3.5.4.5"/>
    </reaction>
</comment>
<sequence>MVAAAQAARKNAYAPYSNFLVGAALRTENGAIIAGCNVENAAYPEGVCAEGGAISAMVLAGERKITEIVVVGSGDVACTPCGGCRQKIREFSGPDAKIYIISEEGKTLLTLSREELIPHSFGPENLS</sequence>
<dbReference type="InterPro" id="IPR002125">
    <property type="entry name" value="CMP_dCMP_dom"/>
</dbReference>
<evidence type="ECO:0000256" key="5">
    <source>
        <dbReference type="ARBA" id="ARBA00018266"/>
    </source>
</evidence>
<dbReference type="Proteomes" id="UP000252517">
    <property type="component" value="Unassembled WGS sequence"/>
</dbReference>
<keyword evidence="8 14" id="KW-0862">Zinc</keyword>
<comment type="cofactor">
    <cofactor evidence="1 14 15">
        <name>Zn(2+)</name>
        <dbReference type="ChEBI" id="CHEBI:29105"/>
    </cofactor>
</comment>
<dbReference type="CDD" id="cd01283">
    <property type="entry name" value="cytidine_deaminase"/>
    <property type="match status" value="1"/>
</dbReference>
<dbReference type="InterPro" id="IPR016192">
    <property type="entry name" value="APOBEC/CMP_deaminase_Zn-bd"/>
</dbReference>